<evidence type="ECO:0000256" key="10">
    <source>
        <dbReference type="ARBA" id="ARBA00049556"/>
    </source>
</evidence>
<dbReference type="InterPro" id="IPR006108">
    <property type="entry name" value="3HC_DH_C"/>
</dbReference>
<evidence type="ECO:0000256" key="12">
    <source>
        <dbReference type="PIRSR" id="PIRSR000105-3"/>
    </source>
</evidence>
<dbReference type="InterPro" id="IPR052242">
    <property type="entry name" value="Mito_3-hydroxyacyl-CoA_DH"/>
</dbReference>
<dbReference type="EMBL" id="HBIZ01016306">
    <property type="protein sequence ID" value="CAE0757514.1"/>
    <property type="molecule type" value="Transcribed_RNA"/>
</dbReference>
<dbReference type="PANTHER" id="PTHR43561">
    <property type="match status" value="1"/>
</dbReference>
<feature type="binding site" evidence="12">
    <location>
        <position position="88"/>
    </location>
    <ligand>
        <name>CoA</name>
        <dbReference type="ChEBI" id="CHEBI:57287"/>
    </ligand>
</feature>
<dbReference type="PROSITE" id="PS00067">
    <property type="entry name" value="3HCDH"/>
    <property type="match status" value="1"/>
</dbReference>
<dbReference type="GO" id="GO:0003857">
    <property type="term" value="F:(3S)-3-hydroxyacyl-CoA dehydrogenase (NAD+) activity"/>
    <property type="evidence" value="ECO:0007669"/>
    <property type="project" value="UniProtKB-EC"/>
</dbReference>
<reference evidence="15" key="1">
    <citation type="submission" date="2021-01" db="EMBL/GenBank/DDBJ databases">
        <authorList>
            <person name="Corre E."/>
            <person name="Pelletier E."/>
            <person name="Niang G."/>
            <person name="Scheremetjew M."/>
            <person name="Finn R."/>
            <person name="Kale V."/>
            <person name="Holt S."/>
            <person name="Cochrane G."/>
            <person name="Meng A."/>
            <person name="Brown T."/>
            <person name="Cohen L."/>
        </authorList>
    </citation>
    <scope>NUCLEOTIDE SEQUENCE</scope>
    <source>
        <strain evidence="15">CCMP645</strain>
    </source>
</reference>
<dbReference type="GO" id="GO:0006635">
    <property type="term" value="P:fatty acid beta-oxidation"/>
    <property type="evidence" value="ECO:0007669"/>
    <property type="project" value="TreeGrafter"/>
</dbReference>
<sequence>MITAIGNRSQQQIFATAVGRPAARAFSAPAISRVGVIGLGLMGHGIAQVAAEKGFQVVAVESENRFLDSGMKRIETSVQKLGAKAVKKGTMSESEAKAHFDATLGRVSPSLNRADLADCDLVIEAVIEDLALKKPLYEEIGATVSDRCIIASNTSSLSIAKMAEFCGRPKQMLGLHFFNPVQLMQLVEVVRTEQTDAALFESAFGFASALGKKPIRCVDTEGFVVNRLLVPYLIEAIALVERGVASPSDVDLAMKLGAGHPMGPIQLADYIGLDTVRNIISGWEGFQVPETLEAKVVEGKLGRKSGEGFYRWDGDKLAE</sequence>
<keyword evidence="8" id="KW-0443">Lipid metabolism</keyword>
<proteinExistence type="inferred from homology"/>
<keyword evidence="5" id="KW-0276">Fatty acid metabolism</keyword>
<dbReference type="InterPro" id="IPR022694">
    <property type="entry name" value="3-OHacyl-CoA_DH"/>
</dbReference>
<keyword evidence="7" id="KW-0520">NAD</keyword>
<evidence type="ECO:0000313" key="15">
    <source>
        <dbReference type="EMBL" id="CAE0757514.1"/>
    </source>
</evidence>
<dbReference type="FunFam" id="3.40.50.720:FF:000009">
    <property type="entry name" value="Fatty oxidation complex, alpha subunit"/>
    <property type="match status" value="1"/>
</dbReference>
<dbReference type="InterPro" id="IPR006180">
    <property type="entry name" value="3-OHacyl-CoA_DH_CS"/>
</dbReference>
<dbReference type="SUPFAM" id="SSF48179">
    <property type="entry name" value="6-phosphogluconate dehydrogenase C-terminal domain-like"/>
    <property type="match status" value="1"/>
</dbReference>
<dbReference type="Gene3D" id="3.40.50.720">
    <property type="entry name" value="NAD(P)-binding Rossmann-like Domain"/>
    <property type="match status" value="1"/>
</dbReference>
<dbReference type="InterPro" id="IPR013328">
    <property type="entry name" value="6PGD_dom2"/>
</dbReference>
<dbReference type="PANTHER" id="PTHR43561:SF3">
    <property type="entry name" value="HYDROXYACYL-COENZYME A DEHYDROGENASE, MITOCHONDRIAL"/>
    <property type="match status" value="1"/>
</dbReference>
<name>A0A7S4EWU4_CHRCT</name>
<feature type="domain" description="3-hydroxyacyl-CoA dehydrogenase C-terminal" evidence="13">
    <location>
        <begin position="222"/>
        <end position="312"/>
    </location>
</feature>
<accession>A0A7S4EWU4</accession>
<evidence type="ECO:0000256" key="11">
    <source>
        <dbReference type="PIRSR" id="PIRSR000105-1"/>
    </source>
</evidence>
<evidence type="ECO:0000256" key="8">
    <source>
        <dbReference type="ARBA" id="ARBA00023098"/>
    </source>
</evidence>
<dbReference type="Pfam" id="PF00725">
    <property type="entry name" value="3HCDH"/>
    <property type="match status" value="1"/>
</dbReference>
<feature type="site" description="Important for catalytic activity" evidence="11">
    <location>
        <position position="176"/>
    </location>
</feature>
<keyword evidence="9" id="KW-0496">Mitochondrion</keyword>
<dbReference type="Gene3D" id="1.10.1040.10">
    <property type="entry name" value="N-(1-d-carboxylethyl)-l-norvaline Dehydrogenase, domain 2"/>
    <property type="match status" value="1"/>
</dbReference>
<protein>
    <recommendedName>
        <fullName evidence="4">3-hydroxyacyl-CoA dehydrogenase</fullName>
        <ecNumber evidence="4">1.1.1.35</ecNumber>
    </recommendedName>
</protein>
<dbReference type="GO" id="GO:0070403">
    <property type="term" value="F:NAD+ binding"/>
    <property type="evidence" value="ECO:0007669"/>
    <property type="project" value="InterPro"/>
</dbReference>
<dbReference type="SUPFAM" id="SSF51735">
    <property type="entry name" value="NAD(P)-binding Rossmann-fold domains"/>
    <property type="match status" value="1"/>
</dbReference>
<dbReference type="Pfam" id="PF02737">
    <property type="entry name" value="3HCDH_N"/>
    <property type="match status" value="1"/>
</dbReference>
<comment type="subcellular location">
    <subcellularLocation>
        <location evidence="1">Mitochondrion matrix</location>
    </subcellularLocation>
</comment>
<evidence type="ECO:0000256" key="5">
    <source>
        <dbReference type="ARBA" id="ARBA00022832"/>
    </source>
</evidence>
<evidence type="ECO:0000256" key="2">
    <source>
        <dbReference type="ARBA" id="ARBA00005005"/>
    </source>
</evidence>
<dbReference type="EC" id="1.1.1.35" evidence="4"/>
<dbReference type="InterPro" id="IPR006176">
    <property type="entry name" value="3-OHacyl-CoA_DH_NAD-bd"/>
</dbReference>
<organism evidence="15">
    <name type="scientific">Chrysotila carterae</name>
    <name type="common">Marine alga</name>
    <name type="synonym">Syracosphaera carterae</name>
    <dbReference type="NCBI Taxonomy" id="13221"/>
    <lineage>
        <taxon>Eukaryota</taxon>
        <taxon>Haptista</taxon>
        <taxon>Haptophyta</taxon>
        <taxon>Prymnesiophyceae</taxon>
        <taxon>Isochrysidales</taxon>
        <taxon>Isochrysidaceae</taxon>
        <taxon>Chrysotila</taxon>
    </lineage>
</organism>
<evidence type="ECO:0000256" key="9">
    <source>
        <dbReference type="ARBA" id="ARBA00023128"/>
    </source>
</evidence>
<feature type="domain" description="3-hydroxyacyl-CoA dehydrogenase NAD binding" evidence="14">
    <location>
        <begin position="34"/>
        <end position="219"/>
    </location>
</feature>
<evidence type="ECO:0000259" key="14">
    <source>
        <dbReference type="Pfam" id="PF02737"/>
    </source>
</evidence>
<gene>
    <name evidence="15" type="ORF">PCAR00345_LOCUS10108</name>
</gene>
<comment type="catalytic activity">
    <reaction evidence="10">
        <text>a (3S)-3-hydroxyacyl-CoA + NAD(+) = a 3-oxoacyl-CoA + NADH + H(+)</text>
        <dbReference type="Rhea" id="RHEA:22432"/>
        <dbReference type="ChEBI" id="CHEBI:15378"/>
        <dbReference type="ChEBI" id="CHEBI:57318"/>
        <dbReference type="ChEBI" id="CHEBI:57540"/>
        <dbReference type="ChEBI" id="CHEBI:57945"/>
        <dbReference type="ChEBI" id="CHEBI:90726"/>
        <dbReference type="EC" id="1.1.1.35"/>
    </reaction>
</comment>
<comment type="pathway">
    <text evidence="2">Lipid metabolism; fatty acid beta-oxidation.</text>
</comment>
<feature type="binding site" evidence="12">
    <location>
        <position position="155"/>
    </location>
    <ligand>
        <name>CoA</name>
        <dbReference type="ChEBI" id="CHEBI:57287"/>
    </ligand>
</feature>
<dbReference type="GO" id="GO:0005759">
    <property type="term" value="C:mitochondrial matrix"/>
    <property type="evidence" value="ECO:0007669"/>
    <property type="project" value="UniProtKB-SubCell"/>
</dbReference>
<dbReference type="AlphaFoldDB" id="A0A7S4EWU4"/>
<comment type="similarity">
    <text evidence="3">Belongs to the 3-hydroxyacyl-CoA dehydrogenase family.</text>
</comment>
<evidence type="ECO:0000259" key="13">
    <source>
        <dbReference type="Pfam" id="PF00725"/>
    </source>
</evidence>
<dbReference type="InterPro" id="IPR036291">
    <property type="entry name" value="NAD(P)-bd_dom_sf"/>
</dbReference>
<dbReference type="PIRSF" id="PIRSF000105">
    <property type="entry name" value="HCDH"/>
    <property type="match status" value="1"/>
</dbReference>
<dbReference type="InterPro" id="IPR008927">
    <property type="entry name" value="6-PGluconate_DH-like_C_sf"/>
</dbReference>
<evidence type="ECO:0000256" key="7">
    <source>
        <dbReference type="ARBA" id="ARBA00023027"/>
    </source>
</evidence>
<keyword evidence="6" id="KW-0560">Oxidoreductase</keyword>
<evidence type="ECO:0000256" key="1">
    <source>
        <dbReference type="ARBA" id="ARBA00004305"/>
    </source>
</evidence>
<evidence type="ECO:0000256" key="3">
    <source>
        <dbReference type="ARBA" id="ARBA00009463"/>
    </source>
</evidence>
<feature type="binding site" evidence="12">
    <location>
        <position position="77"/>
    </location>
    <ligand>
        <name>CoA</name>
        <dbReference type="ChEBI" id="CHEBI:57287"/>
    </ligand>
</feature>
<evidence type="ECO:0000256" key="4">
    <source>
        <dbReference type="ARBA" id="ARBA00013000"/>
    </source>
</evidence>
<evidence type="ECO:0000256" key="6">
    <source>
        <dbReference type="ARBA" id="ARBA00023002"/>
    </source>
</evidence>